<organism evidence="2 3">
    <name type="scientific">Dulcicalothrix desertica PCC 7102</name>
    <dbReference type="NCBI Taxonomy" id="232991"/>
    <lineage>
        <taxon>Bacteria</taxon>
        <taxon>Bacillati</taxon>
        <taxon>Cyanobacteriota</taxon>
        <taxon>Cyanophyceae</taxon>
        <taxon>Nostocales</taxon>
        <taxon>Calotrichaceae</taxon>
        <taxon>Dulcicalothrix</taxon>
    </lineage>
</organism>
<name>A0A3S1A4A7_9CYAN</name>
<reference evidence="2" key="1">
    <citation type="submission" date="2018-12" db="EMBL/GenBank/DDBJ databases">
        <authorList>
            <person name="Will S."/>
            <person name="Neumann-Schaal M."/>
            <person name="Henke P."/>
        </authorList>
    </citation>
    <scope>NUCLEOTIDE SEQUENCE</scope>
    <source>
        <strain evidence="2">PCC 7102</strain>
    </source>
</reference>
<dbReference type="Proteomes" id="UP000271624">
    <property type="component" value="Unassembled WGS sequence"/>
</dbReference>
<comment type="caution">
    <text evidence="2">The sequence shown here is derived from an EMBL/GenBank/DDBJ whole genome shotgun (WGS) entry which is preliminary data.</text>
</comment>
<gene>
    <name evidence="2" type="ORF">DSM106972_097550</name>
</gene>
<protein>
    <submittedName>
        <fullName evidence="2">Uncharacterized protein</fullName>
    </submittedName>
</protein>
<proteinExistence type="predicted"/>
<evidence type="ECO:0000313" key="3">
    <source>
        <dbReference type="Proteomes" id="UP000271624"/>
    </source>
</evidence>
<feature type="transmembrane region" description="Helical" evidence="1">
    <location>
        <begin position="23"/>
        <end position="42"/>
    </location>
</feature>
<keyword evidence="1" id="KW-1133">Transmembrane helix</keyword>
<keyword evidence="3" id="KW-1185">Reference proteome</keyword>
<reference evidence="2" key="2">
    <citation type="journal article" date="2019" name="Genome Biol. Evol.">
        <title>Day and night: Metabolic profiles and evolutionary relationships of six axenic non-marine cyanobacteria.</title>
        <authorList>
            <person name="Will S.E."/>
            <person name="Henke P."/>
            <person name="Boedeker C."/>
            <person name="Huang S."/>
            <person name="Brinkmann H."/>
            <person name="Rohde M."/>
            <person name="Jarek M."/>
            <person name="Friedl T."/>
            <person name="Seufert S."/>
            <person name="Schumacher M."/>
            <person name="Overmann J."/>
            <person name="Neumann-Schaal M."/>
            <person name="Petersen J."/>
        </authorList>
    </citation>
    <scope>NUCLEOTIDE SEQUENCE [LARGE SCALE GENOMIC DNA]</scope>
    <source>
        <strain evidence="2">PCC 7102</strain>
    </source>
</reference>
<evidence type="ECO:0000256" key="1">
    <source>
        <dbReference type="SAM" id="Phobius"/>
    </source>
</evidence>
<dbReference type="AlphaFoldDB" id="A0A3S1A4A7"/>
<keyword evidence="1" id="KW-0472">Membrane</keyword>
<evidence type="ECO:0000313" key="2">
    <source>
        <dbReference type="EMBL" id="RUS93123.1"/>
    </source>
</evidence>
<accession>A0A3S1A4A7</accession>
<dbReference type="EMBL" id="RSCL01000064">
    <property type="protein sequence ID" value="RUS93123.1"/>
    <property type="molecule type" value="Genomic_DNA"/>
</dbReference>
<keyword evidence="1" id="KW-0812">Transmembrane</keyword>
<sequence length="181" mass="20168">MLGAYCPVINNLIMQSAQPMRKIFVSIGLTLSVVLAIFLISFNSLVSYGADSPDQVIEQYLLALENKDEDSILKLIPREYSAKLAVEDKIVEFGGNKIQERKIIYNKIKPVYLTANVQGFYTNSNGVRKKFEDTLIISYRGGSLLELNKGRWYLKLGNGNVPAPEVQPAEPQTSPPKKSSL</sequence>